<comment type="caution">
    <text evidence="1">The sequence shown here is derived from an EMBL/GenBank/DDBJ whole genome shotgun (WGS) entry which is preliminary data.</text>
</comment>
<evidence type="ECO:0000313" key="1">
    <source>
        <dbReference type="EMBL" id="TFY67837.1"/>
    </source>
</evidence>
<evidence type="ECO:0008006" key="3">
    <source>
        <dbReference type="Google" id="ProtNLM"/>
    </source>
</evidence>
<dbReference type="EMBL" id="SEOQ01000180">
    <property type="protein sequence ID" value="TFY67837.1"/>
    <property type="molecule type" value="Genomic_DNA"/>
</dbReference>
<keyword evidence="2" id="KW-1185">Reference proteome</keyword>
<dbReference type="Gene3D" id="2.120.10.70">
    <property type="entry name" value="Fucose-specific lectin"/>
    <property type="match status" value="1"/>
</dbReference>
<name>A0A4Y9Z1H6_9AGAM</name>
<reference evidence="1 2" key="1">
    <citation type="submission" date="2019-02" db="EMBL/GenBank/DDBJ databases">
        <title>Genome sequencing of the rare red list fungi Dentipellis fragilis.</title>
        <authorList>
            <person name="Buettner E."/>
            <person name="Kellner H."/>
        </authorList>
    </citation>
    <scope>NUCLEOTIDE SEQUENCE [LARGE SCALE GENOMIC DNA]</scope>
    <source>
        <strain evidence="1 2">DSM 105465</strain>
    </source>
</reference>
<evidence type="ECO:0000313" key="2">
    <source>
        <dbReference type="Proteomes" id="UP000298327"/>
    </source>
</evidence>
<protein>
    <recommendedName>
        <fullName evidence="3">Fucose-specific lectin</fullName>
    </recommendedName>
</protein>
<dbReference type="Proteomes" id="UP000298327">
    <property type="component" value="Unassembled WGS sequence"/>
</dbReference>
<accession>A0A4Y9Z1H6</accession>
<proteinExistence type="predicted"/>
<dbReference type="AlphaFoldDB" id="A0A4Y9Z1H6"/>
<dbReference type="OrthoDB" id="2843802at2759"/>
<dbReference type="SUPFAM" id="SSF89372">
    <property type="entry name" value="Fucose-specific lectin"/>
    <property type="match status" value="1"/>
</dbReference>
<sequence>MSTVTGSTIAVVANRPGVTIYYRVGDVIQIYRKTIDGQASYDQDDPNLTTPWLKKSDSNIAVAKRAAGVDDKSARLFYQGSDGFLREIAIGSDGKANDGAISAIKNARAKTSLAAIVQNDADKPSTQKEMPVVLFYQGTDNKIYFVKSSKSESWGTPTAVDNSNAGHPGTTIQAYIGSETYADNMNIVYVSFLRTQNQYLYRYSTTVNNLLNSGSSFSLATPNFWFKDQSSTGRYANICVPRIYCHCSKDFRFYSQLTNSGRTIFEGIGQDGTVTTQVLTQGAFEQEGREYAQVSAVYQRTDQTHYAITVVFEETPRGISSVTLEGTWNQVIIVGGDEYNLRATQFQSGNWQGILGANPARKQLKDLQPGESTRDHGYVEDWNKPLSLGTGGKNVEEVLVPVFGEE</sequence>
<gene>
    <name evidence="1" type="ORF">EVG20_g3793</name>
</gene>
<organism evidence="1 2">
    <name type="scientific">Dentipellis fragilis</name>
    <dbReference type="NCBI Taxonomy" id="205917"/>
    <lineage>
        <taxon>Eukaryota</taxon>
        <taxon>Fungi</taxon>
        <taxon>Dikarya</taxon>
        <taxon>Basidiomycota</taxon>
        <taxon>Agaricomycotina</taxon>
        <taxon>Agaricomycetes</taxon>
        <taxon>Russulales</taxon>
        <taxon>Hericiaceae</taxon>
        <taxon>Dentipellis</taxon>
    </lineage>
</organism>